<organism evidence="8 9">
    <name type="scientific">Microbulbifer spongiae</name>
    <dbReference type="NCBI Taxonomy" id="2944933"/>
    <lineage>
        <taxon>Bacteria</taxon>
        <taxon>Pseudomonadati</taxon>
        <taxon>Pseudomonadota</taxon>
        <taxon>Gammaproteobacteria</taxon>
        <taxon>Cellvibrionales</taxon>
        <taxon>Microbulbiferaceae</taxon>
        <taxon>Microbulbifer</taxon>
    </lineage>
</organism>
<evidence type="ECO:0000256" key="4">
    <source>
        <dbReference type="ARBA" id="ARBA00022833"/>
    </source>
</evidence>
<dbReference type="Pfam" id="PF08240">
    <property type="entry name" value="ADH_N"/>
    <property type="match status" value="1"/>
</dbReference>
<name>A0ABY9EHP0_9GAMM</name>
<dbReference type="Pfam" id="PF00107">
    <property type="entry name" value="ADH_zinc_N"/>
    <property type="match status" value="1"/>
</dbReference>
<dbReference type="SMART" id="SM00829">
    <property type="entry name" value="PKS_ER"/>
    <property type="match status" value="1"/>
</dbReference>
<keyword evidence="5" id="KW-0560">Oxidoreductase</keyword>
<dbReference type="InterPro" id="IPR036291">
    <property type="entry name" value="NAD(P)-bd_dom_sf"/>
</dbReference>
<dbReference type="InterPro" id="IPR020843">
    <property type="entry name" value="ER"/>
</dbReference>
<dbReference type="CDD" id="cd08278">
    <property type="entry name" value="benzyl_alcohol_DH"/>
    <property type="match status" value="1"/>
</dbReference>
<protein>
    <submittedName>
        <fullName evidence="8">NAD(P)-dependent alcohol dehydrogenase</fullName>
    </submittedName>
</protein>
<gene>
    <name evidence="8" type="ORF">M8T91_07585</name>
</gene>
<accession>A0ABY9EHP0</accession>
<dbReference type="Gene3D" id="3.90.180.10">
    <property type="entry name" value="Medium-chain alcohol dehydrogenases, catalytic domain"/>
    <property type="match status" value="1"/>
</dbReference>
<evidence type="ECO:0000256" key="5">
    <source>
        <dbReference type="ARBA" id="ARBA00023002"/>
    </source>
</evidence>
<dbReference type="RefSeq" id="WP_301418382.1">
    <property type="nucleotide sequence ID" value="NZ_CP098023.1"/>
</dbReference>
<sequence>MRKKNGPFTLEPLELDPPSEGEVLVRIAACGICRADLSVRDQHYPTPLPVVLGHEGAGVVEGVGKGVKTVSVGDHVLMTFAFCGQCPSCALGVIATCWHHMEMNFSGKRYSGHDWSIPAPLFQYDANGGVREQINGAFFNQSAFATHAIATEANVVVIDKSADLQTLAPLGCGFQTGAGAIMNVLRPEVGASLLVTGAGSAGLAAVMAAKIIGCDPIIILDTVDSKLRLALDLGATHVINGSKTKDAVSAVKTICPHGVAYAIEGTGNPAVFRNTVDVLQPTGVCGLIGGAPQGTEVAFDMTHLLFGRTVKGILQGGSRPKSFLPKLTKLHQQGRFPIEKLIAHYEFSNIEAAVDALSTGHVIKPVLTMQ</sequence>
<evidence type="ECO:0000256" key="2">
    <source>
        <dbReference type="ARBA" id="ARBA00008072"/>
    </source>
</evidence>
<dbReference type="Gene3D" id="3.40.50.720">
    <property type="entry name" value="NAD(P)-binding Rossmann-like Domain"/>
    <property type="match status" value="1"/>
</dbReference>
<dbReference type="PROSITE" id="PS00059">
    <property type="entry name" value="ADH_ZINC"/>
    <property type="match status" value="1"/>
</dbReference>
<keyword evidence="4 6" id="KW-0862">Zinc</keyword>
<dbReference type="EMBL" id="CP098023">
    <property type="protein sequence ID" value="WKD51269.1"/>
    <property type="molecule type" value="Genomic_DNA"/>
</dbReference>
<dbReference type="PANTHER" id="PTHR43350">
    <property type="entry name" value="NAD-DEPENDENT ALCOHOL DEHYDROGENASE"/>
    <property type="match status" value="1"/>
</dbReference>
<dbReference type="InterPro" id="IPR013154">
    <property type="entry name" value="ADH-like_N"/>
</dbReference>
<evidence type="ECO:0000313" key="8">
    <source>
        <dbReference type="EMBL" id="WKD51269.1"/>
    </source>
</evidence>
<proteinExistence type="inferred from homology"/>
<dbReference type="InterPro" id="IPR013149">
    <property type="entry name" value="ADH-like_C"/>
</dbReference>
<evidence type="ECO:0000259" key="7">
    <source>
        <dbReference type="SMART" id="SM00829"/>
    </source>
</evidence>
<comment type="cofactor">
    <cofactor evidence="1 6">
        <name>Zn(2+)</name>
        <dbReference type="ChEBI" id="CHEBI:29105"/>
    </cofactor>
</comment>
<evidence type="ECO:0000313" key="9">
    <source>
        <dbReference type="Proteomes" id="UP001321520"/>
    </source>
</evidence>
<evidence type="ECO:0000256" key="3">
    <source>
        <dbReference type="ARBA" id="ARBA00022723"/>
    </source>
</evidence>
<dbReference type="PANTHER" id="PTHR43350:SF2">
    <property type="entry name" value="GROES-LIKE ZINC-BINDING ALCOHOL DEHYDROGENASE FAMILY PROTEIN"/>
    <property type="match status" value="1"/>
</dbReference>
<keyword evidence="3 6" id="KW-0479">Metal-binding</keyword>
<keyword evidence="9" id="KW-1185">Reference proteome</keyword>
<dbReference type="InterPro" id="IPR011032">
    <property type="entry name" value="GroES-like_sf"/>
</dbReference>
<feature type="domain" description="Enoyl reductase (ER)" evidence="7">
    <location>
        <begin position="6"/>
        <end position="367"/>
    </location>
</feature>
<dbReference type="SUPFAM" id="SSF50129">
    <property type="entry name" value="GroES-like"/>
    <property type="match status" value="1"/>
</dbReference>
<evidence type="ECO:0000256" key="6">
    <source>
        <dbReference type="RuleBase" id="RU361277"/>
    </source>
</evidence>
<dbReference type="InterPro" id="IPR002328">
    <property type="entry name" value="ADH_Zn_CS"/>
</dbReference>
<comment type="similarity">
    <text evidence="2 6">Belongs to the zinc-containing alcohol dehydrogenase family.</text>
</comment>
<dbReference type="Proteomes" id="UP001321520">
    <property type="component" value="Chromosome"/>
</dbReference>
<dbReference type="SUPFAM" id="SSF51735">
    <property type="entry name" value="NAD(P)-binding Rossmann-fold domains"/>
    <property type="match status" value="1"/>
</dbReference>
<reference evidence="8 9" key="1">
    <citation type="submission" date="2022-05" db="EMBL/GenBank/DDBJ databases">
        <title>Microbulbifer sp. nov., isolated from sponge.</title>
        <authorList>
            <person name="Gao L."/>
        </authorList>
    </citation>
    <scope>NUCLEOTIDE SEQUENCE [LARGE SCALE GENOMIC DNA]</scope>
    <source>
        <strain evidence="8 9">MI-G</strain>
    </source>
</reference>
<evidence type="ECO:0000256" key="1">
    <source>
        <dbReference type="ARBA" id="ARBA00001947"/>
    </source>
</evidence>